<gene>
    <name evidence="2" type="ORF">CLV68_2441</name>
</gene>
<dbReference type="EMBL" id="RCDD01000001">
    <property type="protein sequence ID" value="RLK61896.1"/>
    <property type="molecule type" value="Genomic_DNA"/>
</dbReference>
<dbReference type="AlphaFoldDB" id="A0A421BC32"/>
<proteinExistence type="predicted"/>
<evidence type="ECO:0000313" key="2">
    <source>
        <dbReference type="EMBL" id="RLK61896.1"/>
    </source>
</evidence>
<dbReference type="OrthoDB" id="4729723at2"/>
<comment type="caution">
    <text evidence="2">The sequence shown here is derived from an EMBL/GenBank/DDBJ whole genome shotgun (WGS) entry which is preliminary data.</text>
</comment>
<sequence length="255" mass="27424">MNTRALLDGHEFDLAALARRFSEGDPRIIVADGGTFLEASALGSADFTDGGQLVEIASGILARLNGWATLDDPSYRPVKLGYRFHRDHPQGGGSDAHLMAGDQARLRDDLTVVVVGTAEARMSAFPVMTVGGATSSQPATPDGYRQLKRATDHPDVDDLLLLLGRAEHIGWDQLWKAMEIIKVACGGKAALLATGWVTSDDLDEFGYAANHPDASGTDARHARRPPATPPGRVMSLAEGQQFVRDLSRRWVDSLP</sequence>
<reference evidence="2 3" key="1">
    <citation type="submission" date="2018-10" db="EMBL/GenBank/DDBJ databases">
        <title>Genomic Encyclopedia of Archaeal and Bacterial Type Strains, Phase II (KMG-II): from individual species to whole genera.</title>
        <authorList>
            <person name="Goeker M."/>
        </authorList>
    </citation>
    <scope>NUCLEOTIDE SEQUENCE [LARGE SCALE GENOMIC DNA]</scope>
    <source>
        <strain evidence="2 3">DSM 45657</strain>
    </source>
</reference>
<protein>
    <submittedName>
        <fullName evidence="2">Uncharacterized protein</fullName>
    </submittedName>
</protein>
<feature type="region of interest" description="Disordered" evidence="1">
    <location>
        <begin position="209"/>
        <end position="232"/>
    </location>
</feature>
<evidence type="ECO:0000313" key="3">
    <source>
        <dbReference type="Proteomes" id="UP000282454"/>
    </source>
</evidence>
<dbReference type="RefSeq" id="WP_121390466.1">
    <property type="nucleotide sequence ID" value="NZ_RCDD01000001.1"/>
</dbReference>
<dbReference type="Proteomes" id="UP000282454">
    <property type="component" value="Unassembled WGS sequence"/>
</dbReference>
<accession>A0A421BC32</accession>
<organism evidence="2 3">
    <name type="scientific">Actinokineospora cianjurensis</name>
    <dbReference type="NCBI Taxonomy" id="585224"/>
    <lineage>
        <taxon>Bacteria</taxon>
        <taxon>Bacillati</taxon>
        <taxon>Actinomycetota</taxon>
        <taxon>Actinomycetes</taxon>
        <taxon>Pseudonocardiales</taxon>
        <taxon>Pseudonocardiaceae</taxon>
        <taxon>Actinokineospora</taxon>
    </lineage>
</organism>
<name>A0A421BC32_9PSEU</name>
<keyword evidence="3" id="KW-1185">Reference proteome</keyword>
<evidence type="ECO:0000256" key="1">
    <source>
        <dbReference type="SAM" id="MobiDB-lite"/>
    </source>
</evidence>